<evidence type="ECO:0000256" key="1">
    <source>
        <dbReference type="SAM" id="SignalP"/>
    </source>
</evidence>
<name>A0A964WYN6_9FLAO</name>
<gene>
    <name evidence="2" type="ORF">GTQ34_16010</name>
</gene>
<dbReference type="AlphaFoldDB" id="A0A964WYN6"/>
<comment type="caution">
    <text evidence="2">The sequence shown here is derived from an EMBL/GenBank/DDBJ whole genome shotgun (WGS) entry which is preliminary data.</text>
</comment>
<proteinExistence type="predicted"/>
<keyword evidence="3" id="KW-1185">Reference proteome</keyword>
<evidence type="ECO:0000313" key="2">
    <source>
        <dbReference type="EMBL" id="NAY93416.1"/>
    </source>
</evidence>
<evidence type="ECO:0000313" key="3">
    <source>
        <dbReference type="Proteomes" id="UP000667650"/>
    </source>
</evidence>
<feature type="chain" id="PRO_5037195214" evidence="1">
    <location>
        <begin position="21"/>
        <end position="213"/>
    </location>
</feature>
<dbReference type="EMBL" id="JAAABI010000010">
    <property type="protein sequence ID" value="NAY93416.1"/>
    <property type="molecule type" value="Genomic_DNA"/>
</dbReference>
<dbReference type="PROSITE" id="PS51257">
    <property type="entry name" value="PROKAR_LIPOPROTEIN"/>
    <property type="match status" value="1"/>
</dbReference>
<reference evidence="2" key="1">
    <citation type="submission" date="2020-01" db="EMBL/GenBank/DDBJ databases">
        <title>Muricauda ochracea sp. nov., isolated from a tidal flat of Garorim bay in Korea.</title>
        <authorList>
            <person name="Kim D."/>
            <person name="Yoo Y."/>
            <person name="Kim J.-J."/>
        </authorList>
    </citation>
    <scope>NUCLEOTIDE SEQUENCE</scope>
    <source>
        <strain evidence="2">JGD-17</strain>
    </source>
</reference>
<dbReference type="Proteomes" id="UP000667650">
    <property type="component" value="Unassembled WGS sequence"/>
</dbReference>
<protein>
    <submittedName>
        <fullName evidence="2">Uncharacterized protein</fullName>
    </submittedName>
</protein>
<feature type="signal peptide" evidence="1">
    <location>
        <begin position="1"/>
        <end position="20"/>
    </location>
</feature>
<dbReference type="RefSeq" id="WP_166524826.1">
    <property type="nucleotide sequence ID" value="NZ_JAAABI010000010.1"/>
</dbReference>
<organism evidence="2 3">
    <name type="scientific">Flagellimonas ochracea</name>
    <dbReference type="NCBI Taxonomy" id="2696472"/>
    <lineage>
        <taxon>Bacteria</taxon>
        <taxon>Pseudomonadati</taxon>
        <taxon>Bacteroidota</taxon>
        <taxon>Flavobacteriia</taxon>
        <taxon>Flavobacteriales</taxon>
        <taxon>Flavobacteriaceae</taxon>
        <taxon>Flagellimonas</taxon>
    </lineage>
</organism>
<accession>A0A964WYN6</accession>
<keyword evidence="1" id="KW-0732">Signal</keyword>
<sequence>MKHRNTFRPFRLLQSGMLIALLFAVVSCGQKTFDSEAQLLEYIRTPDNGYHYEKTVGNVQYALTYRPTDILVKQELHQDLDKRNIDSLRGKYGKYLYFNLGMSVNDQELLSSKAHDRDAFGLLVNQLSFDMGEKVHLISDKRDTIPLLDYVYPRMYSMSNSTNMLLVYPKNKGLLEGDQALFTIEDLGFSTGEVSFKIPLERIRKEPKLSLEL</sequence>